<keyword evidence="5" id="KW-0961">Cell wall biogenesis/degradation</keyword>
<dbReference type="CDD" id="cd06583">
    <property type="entry name" value="PGRP"/>
    <property type="match status" value="1"/>
</dbReference>
<evidence type="ECO:0000313" key="8">
    <source>
        <dbReference type="Proteomes" id="UP001257914"/>
    </source>
</evidence>
<dbReference type="InterPro" id="IPR051206">
    <property type="entry name" value="NAMLAA_amidase_2"/>
</dbReference>
<dbReference type="RefSeq" id="WP_315946757.1">
    <property type="nucleotide sequence ID" value="NZ_JAWCUA010000007.1"/>
</dbReference>
<accession>A0ABU3R0F1</accession>
<keyword evidence="8" id="KW-1185">Reference proteome</keyword>
<organism evidence="7 8">
    <name type="scientific">Psychrosphaera aquimarina</name>
    <dbReference type="NCBI Taxonomy" id="2044854"/>
    <lineage>
        <taxon>Bacteria</taxon>
        <taxon>Pseudomonadati</taxon>
        <taxon>Pseudomonadota</taxon>
        <taxon>Gammaproteobacteria</taxon>
        <taxon>Alteromonadales</taxon>
        <taxon>Pseudoalteromonadaceae</taxon>
        <taxon>Psychrosphaera</taxon>
    </lineage>
</organism>
<dbReference type="Pfam" id="PF00144">
    <property type="entry name" value="Beta-lactamase"/>
    <property type="match status" value="1"/>
</dbReference>
<dbReference type="PANTHER" id="PTHR30417">
    <property type="entry name" value="N-ACETYLMURAMOYL-L-ALANINE AMIDASE AMID"/>
    <property type="match status" value="1"/>
</dbReference>
<dbReference type="InterPro" id="IPR002502">
    <property type="entry name" value="Amidase_domain"/>
</dbReference>
<dbReference type="Pfam" id="PF01471">
    <property type="entry name" value="PG_binding_1"/>
    <property type="match status" value="1"/>
</dbReference>
<dbReference type="Gene3D" id="1.10.101.10">
    <property type="entry name" value="PGBD-like superfamily/PGBD"/>
    <property type="match status" value="1"/>
</dbReference>
<feature type="domain" description="N-acetylmuramoyl-L-alanine amidase" evidence="6">
    <location>
        <begin position="27"/>
        <end position="190"/>
    </location>
</feature>
<comment type="caution">
    <text evidence="7">The sequence shown here is derived from an EMBL/GenBank/DDBJ whole genome shotgun (WGS) entry which is preliminary data.</text>
</comment>
<evidence type="ECO:0000256" key="1">
    <source>
        <dbReference type="ARBA" id="ARBA00001561"/>
    </source>
</evidence>
<dbReference type="Proteomes" id="UP001257914">
    <property type="component" value="Unassembled WGS sequence"/>
</dbReference>
<dbReference type="EC" id="3.5.1.28" evidence="3"/>
<gene>
    <name evidence="7" type="ORF">RT723_09125</name>
</gene>
<dbReference type="InterPro" id="IPR001466">
    <property type="entry name" value="Beta-lactam-related"/>
</dbReference>
<dbReference type="Gene3D" id="3.40.710.10">
    <property type="entry name" value="DD-peptidase/beta-lactamase superfamily"/>
    <property type="match status" value="1"/>
</dbReference>
<evidence type="ECO:0000256" key="4">
    <source>
        <dbReference type="ARBA" id="ARBA00022801"/>
    </source>
</evidence>
<evidence type="ECO:0000259" key="6">
    <source>
        <dbReference type="SMART" id="SM00644"/>
    </source>
</evidence>
<name>A0ABU3R0F1_9GAMM</name>
<keyword evidence="4 7" id="KW-0378">Hydrolase</keyword>
<dbReference type="SUPFAM" id="SSF55846">
    <property type="entry name" value="N-acetylmuramoyl-L-alanine amidase-like"/>
    <property type="match status" value="1"/>
</dbReference>
<dbReference type="SUPFAM" id="SSF47090">
    <property type="entry name" value="PGBD-like"/>
    <property type="match status" value="1"/>
</dbReference>
<sequence>MNNHWKKYLLLACAISLLIGCQSLPIDKQISVGQNARIQSLILHFTAIDYQRSMWALKDSGGVSAHYLIPEKDDPSYSKTSLEIIQLVDESQRAWHAGTSYWDGRRNLNDTSIGIEIVNIPKCHHQPVVKATHGGEYGAHKDCRFPDFDQEQISLLIELSKQILQRHPDIEPTRVIGHSDISPSRKNDPGPNFPWYQLYQHGIGAWYDAQTQAKYQHMFETFSPSINLVQKALYYYGYNIKETGILDSQTQDVLFAFQMHFLPWDVTGELNTETAATVYALLEKYKEPQLKVLMSRYNREAEQQFGLSSLLEANKNRLVKPFYGAKGQGEVTLIHPNLSSLIDLDITINGVSVDFKQPVKMNATGIKFGITSLVNNGNNVLEIESKSDLSNLSINVTGPVLKQPTVWLERKLRNELANSLSTLEQSFEFSLVKHDKVILHQSFGRAAKNGELHLNQLSSFFTTQLAMAKLIGEQRIKLDNSVSYYLPEYKGDGRANRLIKHLVNHKSGYPRVDDYLQAVQQSREDNEPNQALSLTVDELHQQSLDIDWQSAIYHVPFYYGVEQKLVYSEFNDLVLRLVIERVTNMPFEQFVETQLFLPLGLNHSAFRTEPSNKSRPTSQLTTRMDDVLVLTQLFKNNGSYGNQQLFKPSAYTRWLQHNSFWLLSKELIQFKPILDVQTCHPYLTHSSHVALSDNNLVLVDDKLDISVIIHFQEENKEGVDELGSNPCGLSEPQQQVLTKALQIIYQAQR</sequence>
<dbReference type="InterPro" id="IPR036365">
    <property type="entry name" value="PGBD-like_sf"/>
</dbReference>
<dbReference type="SMART" id="SM00644">
    <property type="entry name" value="Ami_2"/>
    <property type="match status" value="1"/>
</dbReference>
<comment type="catalytic activity">
    <reaction evidence="1">
        <text>Hydrolyzes the link between N-acetylmuramoyl residues and L-amino acid residues in certain cell-wall glycopeptides.</text>
        <dbReference type="EC" id="3.5.1.28"/>
    </reaction>
</comment>
<evidence type="ECO:0000256" key="3">
    <source>
        <dbReference type="ARBA" id="ARBA00011901"/>
    </source>
</evidence>
<dbReference type="InterPro" id="IPR036505">
    <property type="entry name" value="Amidase/PGRP_sf"/>
</dbReference>
<dbReference type="PROSITE" id="PS51257">
    <property type="entry name" value="PROKAR_LIPOPROTEIN"/>
    <property type="match status" value="1"/>
</dbReference>
<dbReference type="EMBL" id="JAWCUA010000007">
    <property type="protein sequence ID" value="MDU0113155.1"/>
    <property type="molecule type" value="Genomic_DNA"/>
</dbReference>
<evidence type="ECO:0000256" key="5">
    <source>
        <dbReference type="ARBA" id="ARBA00023316"/>
    </source>
</evidence>
<proteinExistence type="inferred from homology"/>
<dbReference type="InterPro" id="IPR002477">
    <property type="entry name" value="Peptidoglycan-bd-like"/>
</dbReference>
<dbReference type="GO" id="GO:0008745">
    <property type="term" value="F:N-acetylmuramoyl-L-alanine amidase activity"/>
    <property type="evidence" value="ECO:0007669"/>
    <property type="project" value="UniProtKB-EC"/>
</dbReference>
<evidence type="ECO:0000313" key="7">
    <source>
        <dbReference type="EMBL" id="MDU0113155.1"/>
    </source>
</evidence>
<dbReference type="InterPro" id="IPR036366">
    <property type="entry name" value="PGBDSf"/>
</dbReference>
<comment type="similarity">
    <text evidence="2">Belongs to the N-acetylmuramoyl-L-alanine amidase 2 family.</text>
</comment>
<dbReference type="Pfam" id="PF01510">
    <property type="entry name" value="Amidase_2"/>
    <property type="match status" value="1"/>
</dbReference>
<dbReference type="PANTHER" id="PTHR30417:SF1">
    <property type="entry name" value="N-ACETYLMURAMOYL-L-ALANINE AMIDASE AMID"/>
    <property type="match status" value="1"/>
</dbReference>
<reference evidence="7 8" key="1">
    <citation type="submission" date="2023-10" db="EMBL/GenBank/DDBJ databases">
        <title>Psychrosphaera aquimaarina strain SW33 isolated from seawater.</title>
        <authorList>
            <person name="Bayburt H."/>
            <person name="Kim J.M."/>
            <person name="Choi B.J."/>
            <person name="Jeon C.O."/>
        </authorList>
    </citation>
    <scope>NUCLEOTIDE SEQUENCE [LARGE SCALE GENOMIC DNA]</scope>
    <source>
        <strain evidence="7 8">KCTC 52743</strain>
    </source>
</reference>
<protein>
    <recommendedName>
        <fullName evidence="3">N-acetylmuramoyl-L-alanine amidase</fullName>
        <ecNumber evidence="3">3.5.1.28</ecNumber>
    </recommendedName>
</protein>
<evidence type="ECO:0000256" key="2">
    <source>
        <dbReference type="ARBA" id="ARBA00007553"/>
    </source>
</evidence>
<dbReference type="InterPro" id="IPR012338">
    <property type="entry name" value="Beta-lactam/transpept-like"/>
</dbReference>
<dbReference type="SUPFAM" id="SSF56601">
    <property type="entry name" value="beta-lactamase/transpeptidase-like"/>
    <property type="match status" value="1"/>
</dbReference>
<dbReference type="Gene3D" id="3.40.80.10">
    <property type="entry name" value="Peptidoglycan recognition protein-like"/>
    <property type="match status" value="1"/>
</dbReference>